<feature type="chain" id="PRO_5003555375" evidence="1">
    <location>
        <begin position="33"/>
        <end position="218"/>
    </location>
</feature>
<keyword evidence="1" id="KW-0732">Signal</keyword>
<evidence type="ECO:0000256" key="1">
    <source>
        <dbReference type="SAM" id="SignalP"/>
    </source>
</evidence>
<gene>
    <name evidence="2" type="ORF">CH063_11114</name>
</gene>
<evidence type="ECO:0000313" key="3">
    <source>
        <dbReference type="Proteomes" id="UP000007174"/>
    </source>
</evidence>
<feature type="signal peptide" evidence="1">
    <location>
        <begin position="1"/>
        <end position="32"/>
    </location>
</feature>
<dbReference type="Proteomes" id="UP000007174">
    <property type="component" value="Unassembled WGS sequence"/>
</dbReference>
<evidence type="ECO:0000313" key="2">
    <source>
        <dbReference type="EMBL" id="CCF40587.1"/>
    </source>
</evidence>
<reference evidence="3" key="1">
    <citation type="journal article" date="2012" name="Nat. Genet.">
        <title>Lifestyle transitions in plant pathogenic Colletotrichum fungi deciphered by genome and transcriptome analyses.</title>
        <authorList>
            <person name="O'Connell R.J."/>
            <person name="Thon M.R."/>
            <person name="Hacquard S."/>
            <person name="Amyotte S.G."/>
            <person name="Kleemann J."/>
            <person name="Torres M.F."/>
            <person name="Damm U."/>
            <person name="Buiate E.A."/>
            <person name="Epstein L."/>
            <person name="Alkan N."/>
            <person name="Altmueller J."/>
            <person name="Alvarado-Balderrama L."/>
            <person name="Bauser C.A."/>
            <person name="Becker C."/>
            <person name="Birren B.W."/>
            <person name="Chen Z."/>
            <person name="Choi J."/>
            <person name="Crouch J.A."/>
            <person name="Duvick J.P."/>
            <person name="Farman M.A."/>
            <person name="Gan P."/>
            <person name="Heiman D."/>
            <person name="Henrissat B."/>
            <person name="Howard R.J."/>
            <person name="Kabbage M."/>
            <person name="Koch C."/>
            <person name="Kracher B."/>
            <person name="Kubo Y."/>
            <person name="Law A.D."/>
            <person name="Lebrun M.-H."/>
            <person name="Lee Y.-H."/>
            <person name="Miyara I."/>
            <person name="Moore N."/>
            <person name="Neumann U."/>
            <person name="Nordstroem K."/>
            <person name="Panaccione D.G."/>
            <person name="Panstruga R."/>
            <person name="Place M."/>
            <person name="Proctor R.H."/>
            <person name="Prusky D."/>
            <person name="Rech G."/>
            <person name="Reinhardt R."/>
            <person name="Rollins J.A."/>
            <person name="Rounsley S."/>
            <person name="Schardl C.L."/>
            <person name="Schwartz D.C."/>
            <person name="Shenoy N."/>
            <person name="Shirasu K."/>
            <person name="Sikhakolli U.R."/>
            <person name="Stueber K."/>
            <person name="Sukno S.A."/>
            <person name="Sweigard J.A."/>
            <person name="Takano Y."/>
            <person name="Takahara H."/>
            <person name="Trail F."/>
            <person name="van der Does H.C."/>
            <person name="Voll L.M."/>
            <person name="Will I."/>
            <person name="Young S."/>
            <person name="Zeng Q."/>
            <person name="Zhang J."/>
            <person name="Zhou S."/>
            <person name="Dickman M.B."/>
            <person name="Schulze-Lefert P."/>
            <person name="Ver Loren van Themaat E."/>
            <person name="Ma L.-J."/>
            <person name="Vaillancourt L.J."/>
        </authorList>
    </citation>
    <scope>NUCLEOTIDE SEQUENCE [LARGE SCALE GENOMIC DNA]</scope>
    <source>
        <strain evidence="3">IMI 349063</strain>
    </source>
</reference>
<accession>H1VK34</accession>
<protein>
    <submittedName>
        <fullName evidence="2">Uncharacterized protein</fullName>
    </submittedName>
</protein>
<dbReference type="EMBL" id="CACQ02004171">
    <property type="protein sequence ID" value="CCF40587.1"/>
    <property type="molecule type" value="Genomic_DNA"/>
</dbReference>
<name>H1VK34_COLHI</name>
<proteinExistence type="predicted"/>
<dbReference type="HOGENOM" id="CLU_1266797_0_0_1"/>
<sequence>MFLCATGKMALASTFPCLHDSICILLPLAVLASTQPDVATGRHLHGSEAGSLGLSLPSGKRHLEGVVEASICSSSGGTYWPHQKVVVVLQKHHYLCRLHNPGPKTKQKGKKRTTVQRSIPAGGFELERPPGAQSSCLHGYVFVLLNQPIEPRTHIPTVCWQFFPFWIISMAVSLWLGKGGGGLCLVLPGSFLGTVEASRGRRHLCLPPSLQVSLVTQC</sequence>
<dbReference type="AlphaFoldDB" id="H1VK34"/>
<organism evidence="2 3">
    <name type="scientific">Colletotrichum higginsianum (strain IMI 349063)</name>
    <name type="common">Crucifer anthracnose fungus</name>
    <dbReference type="NCBI Taxonomy" id="759273"/>
    <lineage>
        <taxon>Eukaryota</taxon>
        <taxon>Fungi</taxon>
        <taxon>Dikarya</taxon>
        <taxon>Ascomycota</taxon>
        <taxon>Pezizomycotina</taxon>
        <taxon>Sordariomycetes</taxon>
        <taxon>Hypocreomycetidae</taxon>
        <taxon>Glomerellales</taxon>
        <taxon>Glomerellaceae</taxon>
        <taxon>Colletotrichum</taxon>
        <taxon>Colletotrichum destructivum species complex</taxon>
    </lineage>
</organism>